<dbReference type="GeneID" id="77467013"/>
<sequence>MYRKKTKGITLLETIVSIGIIGMFLLLSFPIMKIIYKTEIFFVNERNSGRNSSRIIEIIERDVKESCFGNKEYIGKKYMSNGKKIFEHSGYISNPLREEFFKSKVEKGNMLFLEIPFIKNNTVFSKYIIYRFYAGSLQIIECSLFNGNIFIENTENILDGVDGSFERDKKGIIITLKIRSDKEKIKKVLKGYEIMGKKYE</sequence>
<organism evidence="2 3">
    <name type="scientific">Fusobacterium varium ATCC 27725</name>
    <dbReference type="NCBI Taxonomy" id="469618"/>
    <lineage>
        <taxon>Bacteria</taxon>
        <taxon>Fusobacteriati</taxon>
        <taxon>Fusobacteriota</taxon>
        <taxon>Fusobacteriia</taxon>
        <taxon>Fusobacteriales</taxon>
        <taxon>Fusobacteriaceae</taxon>
        <taxon>Fusobacterium</taxon>
    </lineage>
</organism>
<evidence type="ECO:0000313" key="2">
    <source>
        <dbReference type="EMBL" id="AVQ30310.1"/>
    </source>
</evidence>
<keyword evidence="1" id="KW-0812">Transmembrane</keyword>
<evidence type="ECO:0000313" key="3">
    <source>
        <dbReference type="Proteomes" id="UP000241238"/>
    </source>
</evidence>
<keyword evidence="3" id="KW-1185">Reference proteome</keyword>
<feature type="transmembrane region" description="Helical" evidence="1">
    <location>
        <begin position="12"/>
        <end position="36"/>
    </location>
</feature>
<dbReference type="PROSITE" id="PS00409">
    <property type="entry name" value="PROKAR_NTER_METHYL"/>
    <property type="match status" value="1"/>
</dbReference>
<accession>A0ABM6U204</accession>
<keyword evidence="1" id="KW-0472">Membrane</keyword>
<name>A0ABM6U204_FUSVA</name>
<dbReference type="InterPro" id="IPR012902">
    <property type="entry name" value="N_methyl_site"/>
</dbReference>
<keyword evidence="1" id="KW-1133">Transmembrane helix</keyword>
<reference evidence="3" key="1">
    <citation type="journal article" date="2018" name="MSphere">
        <title>Fusobacterium Genomics Using MinION and Illumina Sequencing Enables Genome Completion and Correction.</title>
        <authorList>
            <person name="Todd S.M."/>
            <person name="Settlage R.E."/>
            <person name="Lahmers K.K."/>
            <person name="Slade D.J."/>
        </authorList>
    </citation>
    <scope>NUCLEOTIDE SEQUENCE [LARGE SCALE GENOMIC DNA]</scope>
    <source>
        <strain evidence="3">ATCC 27725</strain>
    </source>
</reference>
<evidence type="ECO:0000256" key="1">
    <source>
        <dbReference type="SAM" id="Phobius"/>
    </source>
</evidence>
<dbReference type="RefSeq" id="WP_005948984.1">
    <property type="nucleotide sequence ID" value="NZ_CP028103.1"/>
</dbReference>
<protein>
    <submittedName>
        <fullName evidence="2">Type II secretion system protein</fullName>
    </submittedName>
</protein>
<gene>
    <name evidence="2" type="ORF">C4N18_03345</name>
</gene>
<dbReference type="EMBL" id="CP028103">
    <property type="protein sequence ID" value="AVQ30310.1"/>
    <property type="molecule type" value="Genomic_DNA"/>
</dbReference>
<proteinExistence type="predicted"/>
<dbReference type="Proteomes" id="UP000241238">
    <property type="component" value="Chromosome"/>
</dbReference>